<proteinExistence type="inferred from homology"/>
<dbReference type="EMBL" id="CP108110">
    <property type="protein sequence ID" value="WUQ82162.1"/>
    <property type="molecule type" value="Genomic_DNA"/>
</dbReference>
<dbReference type="PRINTS" id="PR00385">
    <property type="entry name" value="P450"/>
</dbReference>
<evidence type="ECO:0000256" key="1">
    <source>
        <dbReference type="ARBA" id="ARBA00010617"/>
    </source>
</evidence>
<keyword evidence="4" id="KW-1185">Reference proteome</keyword>
<sequence length="453" mass="47732">MSSGSNTATGTGGTGRGATGGGTATDPTADAAGEPDRAAARKADEAAAGEGVLPFACPAALAEPPGLAGLRERGGLARLPTATGDRAWLVTGHADVRALCGDPRIGKSHPDPARAPRLWEAALLGPETNHATAVADHRRWRTTLTEAFGARRVERLRPRLQASFDALLGALLDTGPPAELCADLARPFALGVICDLIGIPAERREAFAAWSDRVRRVPDPGGTADAAERRDLDRTISELLDQRRHAPADDLLSELAARADGPDAAQTGTLRPDELPHTLSGILLAGYETVATRLPYGLLYLLAHPAARTALAADPGLAPAAVEEVMRLAVPGGSWMPRYARTDLEYEGSRIAAGDLVVFSFQSANRDERVFPDAGTLDLGRTPNPHLAFGHGKYFCLGAGLARLELRIAYGTLFRRLPDLRLACAPEEVPVDGASVTGGLRTLPVNWGRPTDR</sequence>
<dbReference type="InterPro" id="IPR002397">
    <property type="entry name" value="Cyt_P450_B"/>
</dbReference>
<reference evidence="3" key="1">
    <citation type="submission" date="2022-10" db="EMBL/GenBank/DDBJ databases">
        <title>The complete genomes of actinobacterial strains from the NBC collection.</title>
        <authorList>
            <person name="Joergensen T.S."/>
            <person name="Alvarez Arevalo M."/>
            <person name="Sterndorff E.B."/>
            <person name="Faurdal D."/>
            <person name="Vuksanovic O."/>
            <person name="Mourched A.-S."/>
            <person name="Charusanti P."/>
            <person name="Shaw S."/>
            <person name="Blin K."/>
            <person name="Weber T."/>
        </authorList>
    </citation>
    <scope>NUCLEOTIDE SEQUENCE</scope>
    <source>
        <strain evidence="3">NBC_00222</strain>
    </source>
</reference>
<dbReference type="PANTHER" id="PTHR46696">
    <property type="entry name" value="P450, PUTATIVE (EUROFUNG)-RELATED"/>
    <property type="match status" value="1"/>
</dbReference>
<evidence type="ECO:0000256" key="2">
    <source>
        <dbReference type="SAM" id="MobiDB-lite"/>
    </source>
</evidence>
<feature type="compositionally biased region" description="Gly residues" evidence="2">
    <location>
        <begin position="10"/>
        <end position="23"/>
    </location>
</feature>
<gene>
    <name evidence="3" type="ORF">OHA16_03685</name>
</gene>
<evidence type="ECO:0000313" key="3">
    <source>
        <dbReference type="EMBL" id="WUQ82162.1"/>
    </source>
</evidence>
<dbReference type="Pfam" id="PF00067">
    <property type="entry name" value="p450"/>
    <property type="match status" value="1"/>
</dbReference>
<dbReference type="Gene3D" id="1.10.630.10">
    <property type="entry name" value="Cytochrome P450"/>
    <property type="match status" value="1"/>
</dbReference>
<feature type="compositionally biased region" description="Basic and acidic residues" evidence="2">
    <location>
        <begin position="34"/>
        <end position="45"/>
    </location>
</feature>
<dbReference type="SUPFAM" id="SSF48264">
    <property type="entry name" value="Cytochrome P450"/>
    <property type="match status" value="1"/>
</dbReference>
<name>A0ABZ1TTB9_9ACTN</name>
<dbReference type="RefSeq" id="WP_328953230.1">
    <property type="nucleotide sequence ID" value="NZ_CP108110.1"/>
</dbReference>
<dbReference type="CDD" id="cd11031">
    <property type="entry name" value="Cyp158A-like"/>
    <property type="match status" value="1"/>
</dbReference>
<protein>
    <submittedName>
        <fullName evidence="3">Cytochrome P450</fullName>
    </submittedName>
</protein>
<accession>A0ABZ1TTB9</accession>
<dbReference type="InterPro" id="IPR001128">
    <property type="entry name" value="Cyt_P450"/>
</dbReference>
<dbReference type="Proteomes" id="UP001432222">
    <property type="component" value="Chromosome"/>
</dbReference>
<comment type="similarity">
    <text evidence="1">Belongs to the cytochrome P450 family.</text>
</comment>
<dbReference type="PANTHER" id="PTHR46696:SF1">
    <property type="entry name" value="CYTOCHROME P450 YJIB-RELATED"/>
    <property type="match status" value="1"/>
</dbReference>
<evidence type="ECO:0000313" key="4">
    <source>
        <dbReference type="Proteomes" id="UP001432222"/>
    </source>
</evidence>
<feature type="region of interest" description="Disordered" evidence="2">
    <location>
        <begin position="1"/>
        <end position="45"/>
    </location>
</feature>
<organism evidence="3 4">
    <name type="scientific">Kitasatospora purpeofusca</name>
    <dbReference type="NCBI Taxonomy" id="67352"/>
    <lineage>
        <taxon>Bacteria</taxon>
        <taxon>Bacillati</taxon>
        <taxon>Actinomycetota</taxon>
        <taxon>Actinomycetes</taxon>
        <taxon>Kitasatosporales</taxon>
        <taxon>Streptomycetaceae</taxon>
        <taxon>Kitasatospora</taxon>
    </lineage>
</organism>
<dbReference type="PRINTS" id="PR00359">
    <property type="entry name" value="BP450"/>
</dbReference>
<dbReference type="InterPro" id="IPR036396">
    <property type="entry name" value="Cyt_P450_sf"/>
</dbReference>